<reference evidence="1 2" key="1">
    <citation type="journal article" date="2019" name="Emerg. Microbes Infect.">
        <title>Comprehensive subspecies identification of 175 nontuberculous mycobacteria species based on 7547 genomic profiles.</title>
        <authorList>
            <person name="Matsumoto Y."/>
            <person name="Kinjo T."/>
            <person name="Motooka D."/>
            <person name="Nabeya D."/>
            <person name="Jung N."/>
            <person name="Uechi K."/>
            <person name="Horii T."/>
            <person name="Iida T."/>
            <person name="Fujita J."/>
            <person name="Nakamura S."/>
        </authorList>
    </citation>
    <scope>NUCLEOTIDE SEQUENCE [LARGE SCALE GENOMIC DNA]</scope>
    <source>
        <strain evidence="1 2">JCM 30725</strain>
    </source>
</reference>
<comment type="caution">
    <text evidence="1">The sequence shown here is derived from an EMBL/GenBank/DDBJ whole genome shotgun (WGS) entry which is preliminary data.</text>
</comment>
<sequence>MTFSLLARDAATGQLGIASQSHYLGVGSVVTWAEAGVGVAATQAFALRSYGPRGLALMRAGIAPVDAVDQLLDEDTHPEIRQVAFLDTEGRIGFHCGRRCVGALGVAVGDQAIALGNMLDNDDVVPALLRGFEQADGDLAHRLVAGLAAAENAGGDIRGSQSAALLVVAGRGGGAGAEAPWDGIIRDLRVEDHSDPVNELSRLVRLSDGFDRMSRVVFDPDGAVVGERRCGPDFGADAHELADAASALDSNPEATFWSAVLHARWGQADEARRLFSAASQQNPRLERFVGYLSEAAILTPDEVASLRDAGR</sequence>
<dbReference type="PANTHER" id="PTHR39328:SF1">
    <property type="entry name" value="BLL2871 PROTEIN"/>
    <property type="match status" value="1"/>
</dbReference>
<dbReference type="InterPro" id="IPR010430">
    <property type="entry name" value="DUF1028"/>
</dbReference>
<dbReference type="Proteomes" id="UP000465360">
    <property type="component" value="Unassembled WGS sequence"/>
</dbReference>
<dbReference type="AlphaFoldDB" id="A0A7I9YIR3"/>
<gene>
    <name evidence="1" type="ORF">MBOU_06100</name>
</gene>
<protein>
    <submittedName>
        <fullName evidence="1">Uncharacterized protein</fullName>
    </submittedName>
</protein>
<keyword evidence="2" id="KW-1185">Reference proteome</keyword>
<organism evidence="1 2">
    <name type="scientific">Mycobacterium bourgelatii</name>
    <dbReference type="NCBI Taxonomy" id="1273442"/>
    <lineage>
        <taxon>Bacteria</taxon>
        <taxon>Bacillati</taxon>
        <taxon>Actinomycetota</taxon>
        <taxon>Actinomycetes</taxon>
        <taxon>Mycobacteriales</taxon>
        <taxon>Mycobacteriaceae</taxon>
        <taxon>Mycobacterium</taxon>
    </lineage>
</organism>
<evidence type="ECO:0000313" key="1">
    <source>
        <dbReference type="EMBL" id="GFG88568.1"/>
    </source>
</evidence>
<dbReference type="InterPro" id="IPR029055">
    <property type="entry name" value="Ntn_hydrolases_N"/>
</dbReference>
<dbReference type="RefSeq" id="WP_163707668.1">
    <property type="nucleotide sequence ID" value="NZ_BLKZ01000001.1"/>
</dbReference>
<accession>A0A7I9YIR3</accession>
<dbReference type="EMBL" id="BLKZ01000001">
    <property type="protein sequence ID" value="GFG88568.1"/>
    <property type="molecule type" value="Genomic_DNA"/>
</dbReference>
<name>A0A7I9YIR3_MYCBU</name>
<dbReference type="SUPFAM" id="SSF56235">
    <property type="entry name" value="N-terminal nucleophile aminohydrolases (Ntn hydrolases)"/>
    <property type="match status" value="1"/>
</dbReference>
<dbReference type="PANTHER" id="PTHR39328">
    <property type="entry name" value="BLL2871 PROTEIN"/>
    <property type="match status" value="1"/>
</dbReference>
<evidence type="ECO:0000313" key="2">
    <source>
        <dbReference type="Proteomes" id="UP000465360"/>
    </source>
</evidence>
<dbReference type="Pfam" id="PF06267">
    <property type="entry name" value="DUF1028"/>
    <property type="match status" value="1"/>
</dbReference>
<dbReference type="Gene3D" id="3.60.20.10">
    <property type="entry name" value="Glutamine Phosphoribosylpyrophosphate, subunit 1, domain 1"/>
    <property type="match status" value="1"/>
</dbReference>
<proteinExistence type="predicted"/>